<feature type="region of interest" description="Disordered" evidence="1">
    <location>
        <begin position="2685"/>
        <end position="2739"/>
    </location>
</feature>
<feature type="region of interest" description="Disordered" evidence="1">
    <location>
        <begin position="516"/>
        <end position="570"/>
    </location>
</feature>
<dbReference type="PANTHER" id="PTHR47642">
    <property type="entry name" value="ATP-DEPENDENT DNA HELICASE"/>
    <property type="match status" value="1"/>
</dbReference>
<dbReference type="InterPro" id="IPR051055">
    <property type="entry name" value="PIF1_helicase"/>
</dbReference>
<organism evidence="2 3">
    <name type="scientific">Polarella glacialis</name>
    <name type="common">Dinoflagellate</name>
    <dbReference type="NCBI Taxonomy" id="89957"/>
    <lineage>
        <taxon>Eukaryota</taxon>
        <taxon>Sar</taxon>
        <taxon>Alveolata</taxon>
        <taxon>Dinophyceae</taxon>
        <taxon>Suessiales</taxon>
        <taxon>Suessiaceae</taxon>
        <taxon>Polarella</taxon>
    </lineage>
</organism>
<evidence type="ECO:0000313" key="2">
    <source>
        <dbReference type="EMBL" id="CAE8647566.1"/>
    </source>
</evidence>
<dbReference type="SUPFAM" id="SSF52540">
    <property type="entry name" value="P-loop containing nucleoside triphosphate hydrolases"/>
    <property type="match status" value="4"/>
</dbReference>
<dbReference type="InterPro" id="IPR027417">
    <property type="entry name" value="P-loop_NTPase"/>
</dbReference>
<feature type="compositionally biased region" description="Acidic residues" evidence="1">
    <location>
        <begin position="1834"/>
        <end position="1844"/>
    </location>
</feature>
<feature type="non-terminal residue" evidence="2">
    <location>
        <position position="3669"/>
    </location>
</feature>
<name>A0A813IA02_POLGL</name>
<dbReference type="EMBL" id="CAJNNW010005623">
    <property type="protein sequence ID" value="CAE8647566.1"/>
    <property type="molecule type" value="Genomic_DNA"/>
</dbReference>
<dbReference type="Gene3D" id="2.30.30.940">
    <property type="match status" value="2"/>
</dbReference>
<sequence>AKGLKQVERDLLRMRLASRRKALEERVPAEQRAALRLVLQRPEPAAVRRADRRWVGKEPYTPEELEARYRAGREKWAPVLAARALVALPDISAEEYRDKVVADRNKSLNMMNVPHERLPRGSEVSNEDPLPKASVTRLAANLQLWCEFNAWQVCPTCQLLQPRVLTPAGLDGLLEPWCGPKACRVCRGLQKPSVPQHESTPAQLAGLSPAARAALCPVDAYYGPEVRAKDRFGRGNGYREHSSMVRFSWHQLSVEDRIRELSEENRRKATRALQWLLRQSGSEKTKSAYGEFYAEHHEFLQRTPDATERQRKRWLRVLEREGLECALWPDLFLDRQTCLTWVRMQSTSRQVAAHGSTLQERYFPLDEAAGEGDEPIEDTFASTKRAYIALVLSPTLDYSCSYELLHFAYDLNLWTALGAKKNKGLPIPMRLLMRGHSFSEEFWKDMHRALVDLVRQKGFPPVFSTRSPLEWSFPYHVAVVNTMEKARRGRMLLPVAETLHQAHVLTQVGLNFEGGYNKPAERAKKGHEQQLLKRRRPDGGQVNSSSFLRLEFQDGKRKAPTQDYHGSGRAHSHSLTFVDKEDRAADLAALQLDSCVSASGSSGDVRVDGYVKASQTDRLGRTPFAIHEGESHFDEETSRYVMHHTAQDAEDGIRGYFKETMPVIKCHEDVQFCYDDENYTLYTTAYAPKFSDSMRRELLNDDADADSIAASVLMRYKPCEPEMILQLFGAMFRQWRVTTASGGKRSFTVPVPDNPDQPREVRLYQQCSWRSEDMSMLEFFRKSNNEGGICAWLRELHRKSRSAASLTAFANTYKMQGEKIVACDMVSRMNDKYYGQWLVLHVPFSSVTDFVKPNVLLLVPAADKYLGMCLACEHAVARSHWHTPRLELLMDEDMKLEARTRIYRRQVAARLAPHVKKVIAYLEGTAVKPADPTAQELRAQKQQPARKRHQLPIQRRYEGMIDAGDKTIEGRINHGAAARVMEGDILVLGSTPSLVQAVYTYRNFSAMLEDLGVANALPDVDTLEEALEIYHGFNNYEPLAKLFGVRAFLLAPVPAPEEADEAPEQATQLNVEQERWKMIVEEDIKRAEAVFSATTERAADEAREETWNHNKIRALEGPPGTGKTTIARHVVELAERYGLKVLWSVYTAQLASRMREVFGDRIDINTCHAALGLDEEYHNVANALQGYGLVVIDEFSQLQGKHIEHIDKLRSASDRVAAFVLLGDKCQLAGFGTERVWHTHTWRLTVQATELHQLFRCKDPAFKKILACLRTAKPSETGCRGGVSVPDIMRHRRAWHGHYPTVEAVRSILLKHKNTTMLTVSRQGSAALNDLSLQALYPRRAPLAVIPADVESNPENYNENKELKPVSQLVPTQLPLHEGMQVYFTRNVDKSRDFVNGMRGTIKSWDASVLALEVRTATCHDVQVFRWTDKDLGNMVYFPVRAGYASTIIKFAGAELPHVTLWLDKPHVPGAAYTGMSRVAYGRDLLIACALGMSRVAYGRDLLIGGNLTRDHFTPDECPVSGSAIIPTVCPPSRPEIEQRVPLRLGVWGPLSNSTRFLFSLNSPLVAVIPVSAKLCAEWYVKDFLKLTPRDLIHDVFHVAGRLGRQRGRGRCSSDRSPYFFPWAQASRHGGALDPRSFHPWALASSCGGSSCRGRSTFLAGPSGLGASGLTAHGRLISWALASGCGGALAPRPLPLFFPWAHASRHGGAPDPRSFHPWALVSSCGGSSYRGRSTFLAGSSGLGTAGLAAHGRLISWALASRSGGCSCHGRCSFISGRMRLDTTGLWIHGRFISWALASRSDRLRAMVAALASLGACCLSAMSPKRAAAHAGAEEMAEEEPETLDEVVSPTDDSSTSSDSSSSGKSEASAPDPGDDEHEPQIPAVAESAVPVAACTFSTAQPNTAAVLQGAGTCRWCDPPALALLCRNAAGRQNLSRDLRFWSEHNIVGPPEARLPPGQDRELFVTAFLLPTAFRTAAATAQALSTPALALKLAAQLDKCQDAEAKDKAEEVYLTEEQRATLAEARRQLRDAGPRGTKFCTGLPAEEGVAAVPCQFGPNGKRAEPTGREKCMFCDVQKLNEAFLDRSGDVVRARYNKLTTAAKAMALDRVADPGIRQFLTQTTLLCAGFRDPQEDCIFALSRTAAAAQTHRKKIRCLFCDPAAMATKCGKAKGLKQVERDLLRMSLASRRKALEERVPAEQRAALRLVLQRPEPAAVRRADRSWVGKEPYTPEELEARYRAGREKWAPVLAARALVALPDISAEEYRDKVVADRNKSLNMMNVPHERLPRGSEVSNEDPLPKASVTRLAANLQLWCEFNAWQVCPTCQLLQPRVLTPAGLDGLLEPWCGPKACRVCRGLQKPSVPQHESTPAQLAGLSPAARAALCPVDAYYGPEVRAKDRFGRGNGYREHSSMVRFSWHQLSVEDRIQELSEENRRKAKRALQWLLRQSGSEKTKSAYGEFYAENHEFLQRTPDATERQRKRWLRFLEREGLECALWPDLFLDRQTCLTWVRMQSTSRQVAAHGSTLQERYFPLDEAAGEGDEPIEDTFASTKRAYIALVLSPTLDYSCSYELLHFAYDLNLWTALGAKKNKGLPIPMRLLMRGHSFSEEFWKDMHRALVDLVRQKGFPPVFSTRSPLEWSFPYHVAVVNTMEKARRGRMLLPVAETLHQAHVLTQVGLNFEGGYNKPAERAKKGHEQQLLKRRRPDGGQVNSSSFLRLEFQDGKRKAPTQDYHGSGRAHSHSLTFVDKEDRAADLAALQLDSCVSASGSSGDVRVDGYVKASQTDRLGRTPFAIHEGESHFDEETSRYVMHHTAQDAEDGIRGYFKETMPVTKCHEDVQFCYDDENYTLYTTAYAPKFSDSMRRELLNDDADADSIAASVLMRYKPCEPEMILQLFGAMFRQWRVTTASGGKRSFTVPVPDNPDQPREVRLYQQCSWRSEDMSMLEFLRKSNNEGGICAWLRELHRKSRSAASLTAFANTYKMQGEKIVACDMVSRMNDKYYGQWLVLHVPFSSVTDFVKPNVLLLVPAADKYLGMCLACEHAVARSHWHTPRLELLMDEDMKLEARTRIYRRQVAARLAPHVKKVIAYLEGTAVKPADPTAQELRAQKQQPARKRHQLPIQRRYEGMIDAGDKTIEGRINHGAAARVMEGDILVLGSTPSLVQAVYTYRNFSAMLEDLGVANALPDVDTLEEALEIYHGFNNYEPLAKLFGVRAFLLAPVPAPEEADEAPEQATQLNVEQERWKMIVEEDIKRAEAVFSATTERAADEAREETWNRNKIRALEGPPGTGKTTIARHVVELAERYGLKVLWSVYTAQLASRMREVFGDRIDINTCHAALGLDEEYHDVANALQGYGLVVIDEFSQLQGKHIEHIDKLRSASDRVAAFVLLGDKCQLAGFGTERVWHTHTWRLTVQATELHQLFRCKDPAFKKILACLRTAKPSETGCRGGVSVPDIMRHRRAWPGHYPTVEAVRSILLKPKNTTMLTVSRQGSAALNDLSLQALYPRRAPLAVIPADVESNPENYNENKELKPVSQLVPTQLPLHEGMQVYFTRNVDKSRDFVNGMRGTIKSWDASVLALEVRTATCHDVQVFRWTDKDLGNMVYFPVRAGYASTIIKFAGAELPHVTLWLDQPHVPGAAYTGMSRVAYGRDLLIGGNLTKDHFTPAT</sequence>
<evidence type="ECO:0008006" key="4">
    <source>
        <dbReference type="Google" id="ProtNLM"/>
    </source>
</evidence>
<dbReference type="SUPFAM" id="SSF88697">
    <property type="entry name" value="PUA domain-like"/>
    <property type="match status" value="2"/>
</dbReference>
<feature type="compositionally biased region" description="Basic and acidic residues" evidence="1">
    <location>
        <begin position="2688"/>
        <end position="2700"/>
    </location>
</feature>
<reference evidence="2" key="1">
    <citation type="submission" date="2021-02" db="EMBL/GenBank/DDBJ databases">
        <authorList>
            <person name="Dougan E. K."/>
            <person name="Rhodes N."/>
            <person name="Thang M."/>
            <person name="Chan C."/>
        </authorList>
    </citation>
    <scope>NUCLEOTIDE SEQUENCE</scope>
</reference>
<dbReference type="Gene3D" id="2.30.130.30">
    <property type="entry name" value="Hypothetical protein"/>
    <property type="match status" value="2"/>
</dbReference>
<dbReference type="Proteomes" id="UP000626109">
    <property type="component" value="Unassembled WGS sequence"/>
</dbReference>
<dbReference type="Pfam" id="PF13604">
    <property type="entry name" value="AAA_30"/>
    <property type="match status" value="2"/>
</dbReference>
<evidence type="ECO:0000313" key="3">
    <source>
        <dbReference type="Proteomes" id="UP000626109"/>
    </source>
</evidence>
<protein>
    <recommendedName>
        <fullName evidence="4">ATP-dependent DNA helicase</fullName>
    </recommendedName>
</protein>
<comment type="caution">
    <text evidence="2">The sequence shown here is derived from an EMBL/GenBank/DDBJ whole genome shotgun (WGS) entry which is preliminary data.</text>
</comment>
<feature type="region of interest" description="Disordered" evidence="1">
    <location>
        <begin position="1829"/>
        <end position="1879"/>
    </location>
</feature>
<feature type="compositionally biased region" description="Basic and acidic residues" evidence="1">
    <location>
        <begin position="519"/>
        <end position="531"/>
    </location>
</feature>
<gene>
    <name evidence="2" type="ORF">PGLA2088_LOCUS5789</name>
</gene>
<proteinExistence type="predicted"/>
<accession>A0A813IA02</accession>
<evidence type="ECO:0000256" key="1">
    <source>
        <dbReference type="SAM" id="MobiDB-lite"/>
    </source>
</evidence>
<dbReference type="InterPro" id="IPR015947">
    <property type="entry name" value="PUA-like_sf"/>
</dbReference>
<feature type="compositionally biased region" description="Low complexity" evidence="1">
    <location>
        <begin position="1845"/>
        <end position="1871"/>
    </location>
</feature>
<dbReference type="Gene3D" id="3.40.50.300">
    <property type="entry name" value="P-loop containing nucleotide triphosphate hydrolases"/>
    <property type="match status" value="4"/>
</dbReference>